<keyword evidence="1" id="KW-0175">Coiled coil</keyword>
<keyword evidence="3" id="KW-1185">Reference proteome</keyword>
<evidence type="ECO:0000313" key="3">
    <source>
        <dbReference type="Proteomes" id="UP000012118"/>
    </source>
</evidence>
<evidence type="ECO:0000256" key="1">
    <source>
        <dbReference type="SAM" id="Coils"/>
    </source>
</evidence>
<reference evidence="2 3" key="1">
    <citation type="submission" date="2013-01" db="EMBL/GenBank/DDBJ databases">
        <authorList>
            <person name="Harkins D.M."/>
            <person name="Durkin A.S."/>
            <person name="Brinkac L.M."/>
            <person name="Haft D.H."/>
            <person name="Selengut J.D."/>
            <person name="Sanka R."/>
            <person name="DePew J."/>
            <person name="Purushe J."/>
            <person name="Chanthongthip A."/>
            <person name="Lattana O."/>
            <person name="Phetsouvanh R."/>
            <person name="Newton P.N."/>
            <person name="Vinetz J.M."/>
            <person name="Sutton G.G."/>
            <person name="Nierman W.C."/>
            <person name="Fouts D.E."/>
        </authorList>
    </citation>
    <scope>NUCLEOTIDE SEQUENCE [LARGE SCALE GENOMIC DNA]</scope>
    <source>
        <strain evidence="2 3">UI 13098</strain>
    </source>
</reference>
<accession>M6QR66</accession>
<name>M6QR66_9LEPT</name>
<sequence>METNTEDKKGKSQSIQITTEEEKLKAVESIQIADLELKEKESATKNLEDELEQLNKRAIEIKQLITDKKKSFAEDKKKLNQMITNLKDALANYEIDKVLGKTAA</sequence>
<gene>
    <name evidence="2" type="ORF">LEP1GSC108_3295</name>
</gene>
<dbReference type="AlphaFoldDB" id="M6QR66"/>
<organism evidence="2 3">
    <name type="scientific">Leptospira weilii str. UI 13098</name>
    <dbReference type="NCBI Taxonomy" id="1088542"/>
    <lineage>
        <taxon>Bacteria</taxon>
        <taxon>Pseudomonadati</taxon>
        <taxon>Spirochaetota</taxon>
        <taxon>Spirochaetia</taxon>
        <taxon>Leptospirales</taxon>
        <taxon>Leptospiraceae</taxon>
        <taxon>Leptospira</taxon>
    </lineage>
</organism>
<feature type="coiled-coil region" evidence="1">
    <location>
        <begin position="30"/>
        <end position="96"/>
    </location>
</feature>
<proteinExistence type="predicted"/>
<dbReference type="RefSeq" id="WP_004502822.1">
    <property type="nucleotide sequence ID" value="NZ_AHNU02000034.1"/>
</dbReference>
<dbReference type="Proteomes" id="UP000012118">
    <property type="component" value="Unassembled WGS sequence"/>
</dbReference>
<protein>
    <submittedName>
        <fullName evidence="2">Uncharacterized protein</fullName>
    </submittedName>
</protein>
<evidence type="ECO:0000313" key="2">
    <source>
        <dbReference type="EMBL" id="EMN91322.1"/>
    </source>
</evidence>
<dbReference type="EMBL" id="AHNU02000034">
    <property type="protein sequence ID" value="EMN91322.1"/>
    <property type="molecule type" value="Genomic_DNA"/>
</dbReference>
<comment type="caution">
    <text evidence="2">The sequence shown here is derived from an EMBL/GenBank/DDBJ whole genome shotgun (WGS) entry which is preliminary data.</text>
</comment>